<dbReference type="RefSeq" id="WP_076766351.1">
    <property type="nucleotide sequence ID" value="NZ_MSFI01000019.1"/>
</dbReference>
<dbReference type="InterPro" id="IPR001119">
    <property type="entry name" value="SLH_dom"/>
</dbReference>
<organism evidence="4 5">
    <name type="scientific">Domibacillus epiphyticus</name>
    <dbReference type="NCBI Taxonomy" id="1714355"/>
    <lineage>
        <taxon>Bacteria</taxon>
        <taxon>Bacillati</taxon>
        <taxon>Bacillota</taxon>
        <taxon>Bacilli</taxon>
        <taxon>Bacillales</taxon>
        <taxon>Bacillaceae</taxon>
        <taxon>Domibacillus</taxon>
    </lineage>
</organism>
<dbReference type="EMBL" id="MSFI01000019">
    <property type="protein sequence ID" value="OMP66648.1"/>
    <property type="molecule type" value="Genomic_DNA"/>
</dbReference>
<evidence type="ECO:0000256" key="2">
    <source>
        <dbReference type="SAM" id="SignalP"/>
    </source>
</evidence>
<keyword evidence="5" id="KW-1185">Reference proteome</keyword>
<dbReference type="InterPro" id="IPR051465">
    <property type="entry name" value="Cell_Envelope_Struct_Comp"/>
</dbReference>
<protein>
    <recommendedName>
        <fullName evidence="3">SLH domain-containing protein</fullName>
    </recommendedName>
</protein>
<accession>A0A1V2A6N2</accession>
<dbReference type="Pfam" id="PF00395">
    <property type="entry name" value="SLH"/>
    <property type="match status" value="2"/>
</dbReference>
<dbReference type="PANTHER" id="PTHR43308">
    <property type="entry name" value="OUTER MEMBRANE PROTEIN ALPHA-RELATED"/>
    <property type="match status" value="1"/>
</dbReference>
<dbReference type="AlphaFoldDB" id="A0A1V2A6N2"/>
<sequence>MKIIRKTLTLMIASFLIMTSEASASFTDVPAPYKAPVDYMVDNGFSGGISSTQFGVQLSIKRVDAAVMLAKALKLNVQTAPESGFTDVPARAQKEVNAMKEAGIISGKTAASFGANQTLTRGEMALILVRAYKLSGTAQHRFTDVPGRYRQAVEALLANEVTYGKTPTSFGTAEAIKRGEFALLLYRIAMAQPGPEDELIPEVIGIN</sequence>
<comment type="caution">
    <text evidence="4">The sequence shown here is derived from an EMBL/GenBank/DDBJ whole genome shotgun (WGS) entry which is preliminary data.</text>
</comment>
<feature type="signal peptide" evidence="2">
    <location>
        <begin position="1"/>
        <end position="24"/>
    </location>
</feature>
<dbReference type="OrthoDB" id="2776339at2"/>
<dbReference type="PROSITE" id="PS51272">
    <property type="entry name" value="SLH"/>
    <property type="match status" value="1"/>
</dbReference>
<proteinExistence type="predicted"/>
<evidence type="ECO:0000313" key="4">
    <source>
        <dbReference type="EMBL" id="OMP66648.1"/>
    </source>
</evidence>
<dbReference type="Proteomes" id="UP000188613">
    <property type="component" value="Unassembled WGS sequence"/>
</dbReference>
<reference evidence="4 5" key="1">
    <citation type="submission" date="2016-12" db="EMBL/GenBank/DDBJ databases">
        <title>Domibacillus sp. SAB 38T whole genome sequencing.</title>
        <authorList>
            <person name="Verma A."/>
            <person name="Ojha A.K."/>
            <person name="Krishnamurthi S."/>
        </authorList>
    </citation>
    <scope>NUCLEOTIDE SEQUENCE [LARGE SCALE GENOMIC DNA]</scope>
    <source>
        <strain evidence="4 5">SAB 38</strain>
    </source>
</reference>
<evidence type="ECO:0000259" key="3">
    <source>
        <dbReference type="PROSITE" id="PS51272"/>
    </source>
</evidence>
<feature type="domain" description="SLH" evidence="3">
    <location>
        <begin position="79"/>
        <end position="142"/>
    </location>
</feature>
<evidence type="ECO:0000256" key="1">
    <source>
        <dbReference type="ARBA" id="ARBA00022729"/>
    </source>
</evidence>
<feature type="chain" id="PRO_5012324238" description="SLH domain-containing protein" evidence="2">
    <location>
        <begin position="25"/>
        <end position="207"/>
    </location>
</feature>
<keyword evidence="1 2" id="KW-0732">Signal</keyword>
<gene>
    <name evidence="4" type="ORF">BTO28_11435</name>
</gene>
<name>A0A1V2A6N2_9BACI</name>
<evidence type="ECO:0000313" key="5">
    <source>
        <dbReference type="Proteomes" id="UP000188613"/>
    </source>
</evidence>
<dbReference type="STRING" id="1714355.BTO28_11435"/>